<gene>
    <name evidence="13" type="ORF">SAMN04488242_1358</name>
</gene>
<organism evidence="13 14">
    <name type="scientific">Tessaracoccus oleiagri</name>
    <dbReference type="NCBI Taxonomy" id="686624"/>
    <lineage>
        <taxon>Bacteria</taxon>
        <taxon>Bacillati</taxon>
        <taxon>Actinomycetota</taxon>
        <taxon>Actinomycetes</taxon>
        <taxon>Propionibacteriales</taxon>
        <taxon>Propionibacteriaceae</taxon>
        <taxon>Tessaracoccus</taxon>
    </lineage>
</organism>
<keyword evidence="14" id="KW-1185">Reference proteome</keyword>
<dbReference type="SUPFAM" id="SSF55729">
    <property type="entry name" value="Acyl-CoA N-acyltransferases (Nat)"/>
    <property type="match status" value="1"/>
</dbReference>
<dbReference type="SUPFAM" id="SSF52540">
    <property type="entry name" value="P-loop containing nucleoside triphosphate hydrolases"/>
    <property type="match status" value="1"/>
</dbReference>
<dbReference type="EMBL" id="FNGP01000002">
    <property type="protein sequence ID" value="SDL38863.1"/>
    <property type="molecule type" value="Genomic_DNA"/>
</dbReference>
<evidence type="ECO:0000256" key="8">
    <source>
        <dbReference type="ARBA" id="ARBA00022840"/>
    </source>
</evidence>
<reference evidence="13 14" key="1">
    <citation type="submission" date="2016-10" db="EMBL/GenBank/DDBJ databases">
        <authorList>
            <person name="de Groot N.N."/>
        </authorList>
    </citation>
    <scope>NUCLEOTIDE SEQUENCE [LARGE SCALE GENOMIC DNA]</scope>
    <source>
        <strain evidence="13 14">CGMCC 1.9159</strain>
    </source>
</reference>
<keyword evidence="9" id="KW-0460">Magnesium</keyword>
<keyword evidence="6" id="KW-0479">Metal-binding</keyword>
<feature type="domain" description="N-acetyltransferase" evidence="12">
    <location>
        <begin position="3"/>
        <end position="148"/>
    </location>
</feature>
<evidence type="ECO:0000256" key="10">
    <source>
        <dbReference type="ARBA" id="ARBA00024908"/>
    </source>
</evidence>
<name>A0A1G9JPE0_9ACTN</name>
<dbReference type="InterPro" id="IPR003442">
    <property type="entry name" value="T6A_TsaE"/>
</dbReference>
<dbReference type="Pfam" id="PF02367">
    <property type="entry name" value="TsaE"/>
    <property type="match status" value="1"/>
</dbReference>
<evidence type="ECO:0000313" key="13">
    <source>
        <dbReference type="EMBL" id="SDL38863.1"/>
    </source>
</evidence>
<evidence type="ECO:0000256" key="6">
    <source>
        <dbReference type="ARBA" id="ARBA00022723"/>
    </source>
</evidence>
<keyword evidence="7" id="KW-0547">Nucleotide-binding</keyword>
<sequence length="305" mass="32757">MSNAVRLAEPADAPELLRVIRAAFSARPPVDPPAEALADQVHDVEAAIERGYGVIVERDGRAIAGLLMEVEDGTATLRRVSVLPEAGGAGVGFDMIATTLIAAADLGARRVEIVARSEFPQTIAWWERAGFVKLRPLPTGWVMGRSLPVPVRVPDAASMRALGRRLAGILRAGDVIVATGELGAGKTTLTQGIGEGLGVQGPIISPTFVLARIHRNAGDGPDLVHVDAYRLGSAGELGDIDLQETQPRAVTLIEWGRGLAEWLSPDRLDIDIQRSDDPADEERTVYLFGVGERWRDTLEQFREDA</sequence>
<dbReference type="NCBIfam" id="TIGR00150">
    <property type="entry name" value="T6A_YjeE"/>
    <property type="match status" value="1"/>
</dbReference>
<dbReference type="InterPro" id="IPR027417">
    <property type="entry name" value="P-loop_NTPase"/>
</dbReference>
<evidence type="ECO:0000256" key="9">
    <source>
        <dbReference type="ARBA" id="ARBA00022842"/>
    </source>
</evidence>
<dbReference type="Gene3D" id="3.40.50.300">
    <property type="entry name" value="P-loop containing nucleotide triphosphate hydrolases"/>
    <property type="match status" value="1"/>
</dbReference>
<keyword evidence="5" id="KW-0819">tRNA processing</keyword>
<dbReference type="GO" id="GO:0005737">
    <property type="term" value="C:cytoplasm"/>
    <property type="evidence" value="ECO:0007669"/>
    <property type="project" value="UniProtKB-SubCell"/>
</dbReference>
<dbReference type="GO" id="GO:0016747">
    <property type="term" value="F:acyltransferase activity, transferring groups other than amino-acyl groups"/>
    <property type="evidence" value="ECO:0007669"/>
    <property type="project" value="InterPro"/>
</dbReference>
<keyword evidence="4" id="KW-0963">Cytoplasm</keyword>
<dbReference type="Gene3D" id="3.40.630.30">
    <property type="match status" value="1"/>
</dbReference>
<dbReference type="InterPro" id="IPR016181">
    <property type="entry name" value="Acyl_CoA_acyltransferase"/>
</dbReference>
<dbReference type="PROSITE" id="PS51186">
    <property type="entry name" value="GNAT"/>
    <property type="match status" value="1"/>
</dbReference>
<dbReference type="GO" id="GO:0002949">
    <property type="term" value="P:tRNA threonylcarbamoyladenosine modification"/>
    <property type="evidence" value="ECO:0007669"/>
    <property type="project" value="InterPro"/>
</dbReference>
<dbReference type="Pfam" id="PF00583">
    <property type="entry name" value="Acetyltransf_1"/>
    <property type="match status" value="1"/>
</dbReference>
<dbReference type="InterPro" id="IPR000182">
    <property type="entry name" value="GNAT_dom"/>
</dbReference>
<dbReference type="GO" id="GO:0046872">
    <property type="term" value="F:metal ion binding"/>
    <property type="evidence" value="ECO:0007669"/>
    <property type="project" value="UniProtKB-KW"/>
</dbReference>
<dbReference type="CDD" id="cd04301">
    <property type="entry name" value="NAT_SF"/>
    <property type="match status" value="1"/>
</dbReference>
<keyword evidence="8" id="KW-0067">ATP-binding</keyword>
<evidence type="ECO:0000256" key="2">
    <source>
        <dbReference type="ARBA" id="ARBA00007599"/>
    </source>
</evidence>
<dbReference type="STRING" id="686624.SAMN04488242_1358"/>
<evidence type="ECO:0000256" key="5">
    <source>
        <dbReference type="ARBA" id="ARBA00022694"/>
    </source>
</evidence>
<dbReference type="AlphaFoldDB" id="A0A1G9JPE0"/>
<evidence type="ECO:0000256" key="1">
    <source>
        <dbReference type="ARBA" id="ARBA00004496"/>
    </source>
</evidence>
<dbReference type="GO" id="GO:0005524">
    <property type="term" value="F:ATP binding"/>
    <property type="evidence" value="ECO:0007669"/>
    <property type="project" value="UniProtKB-KW"/>
</dbReference>
<proteinExistence type="inferred from homology"/>
<evidence type="ECO:0000256" key="3">
    <source>
        <dbReference type="ARBA" id="ARBA00019010"/>
    </source>
</evidence>
<protein>
    <recommendedName>
        <fullName evidence="3">tRNA threonylcarbamoyladenosine biosynthesis protein TsaE</fullName>
    </recommendedName>
    <alternativeName>
        <fullName evidence="11">t(6)A37 threonylcarbamoyladenosine biosynthesis protein TsaE</fullName>
    </alternativeName>
</protein>
<comment type="similarity">
    <text evidence="2">Belongs to the TsaE family.</text>
</comment>
<evidence type="ECO:0000256" key="7">
    <source>
        <dbReference type="ARBA" id="ARBA00022741"/>
    </source>
</evidence>
<dbReference type="PANTHER" id="PTHR33540:SF2">
    <property type="entry name" value="TRNA THREONYLCARBAMOYLADENOSINE BIOSYNTHESIS PROTEIN TSAE"/>
    <property type="match status" value="1"/>
</dbReference>
<evidence type="ECO:0000259" key="12">
    <source>
        <dbReference type="PROSITE" id="PS51186"/>
    </source>
</evidence>
<comment type="subcellular location">
    <subcellularLocation>
        <location evidence="1">Cytoplasm</location>
    </subcellularLocation>
</comment>
<evidence type="ECO:0000256" key="4">
    <source>
        <dbReference type="ARBA" id="ARBA00022490"/>
    </source>
</evidence>
<accession>A0A1G9JPE0</accession>
<dbReference type="OrthoDB" id="9800307at2"/>
<dbReference type="RefSeq" id="WP_093250236.1">
    <property type="nucleotide sequence ID" value="NZ_FNGP01000002.1"/>
</dbReference>
<comment type="function">
    <text evidence="10">Required for the formation of a threonylcarbamoyl group on adenosine at position 37 (t(6)A37) in tRNAs that read codons beginning with adenine. Is involved in the transfer of the threonylcarbamoyl moiety of threonylcarbamoyl-AMP (TC-AMP) to the N6 group of A37, together with TsaD and TsaB. TsaE seems to play an indirect role in the t(6)A biosynthesis pathway, possibly in regulating the core enzymatic function of TsaD.</text>
</comment>
<evidence type="ECO:0000313" key="14">
    <source>
        <dbReference type="Proteomes" id="UP000199475"/>
    </source>
</evidence>
<dbReference type="Proteomes" id="UP000199475">
    <property type="component" value="Unassembled WGS sequence"/>
</dbReference>
<dbReference type="PANTHER" id="PTHR33540">
    <property type="entry name" value="TRNA THREONYLCARBAMOYLADENOSINE BIOSYNTHESIS PROTEIN TSAE"/>
    <property type="match status" value="1"/>
</dbReference>
<evidence type="ECO:0000256" key="11">
    <source>
        <dbReference type="ARBA" id="ARBA00032441"/>
    </source>
</evidence>